<organism evidence="1">
    <name type="scientific">marine metagenome</name>
    <dbReference type="NCBI Taxonomy" id="408172"/>
    <lineage>
        <taxon>unclassified sequences</taxon>
        <taxon>metagenomes</taxon>
        <taxon>ecological metagenomes</taxon>
    </lineage>
</organism>
<dbReference type="AlphaFoldDB" id="A0A382MZR7"/>
<accession>A0A382MZR7</accession>
<evidence type="ECO:0000313" key="1">
    <source>
        <dbReference type="EMBL" id="SVC54256.1"/>
    </source>
</evidence>
<dbReference type="Pfam" id="PF05721">
    <property type="entry name" value="PhyH"/>
    <property type="match status" value="1"/>
</dbReference>
<dbReference type="PANTHER" id="PTHR20883">
    <property type="entry name" value="PHYTANOYL-COA DIOXYGENASE DOMAIN CONTAINING 1"/>
    <property type="match status" value="1"/>
</dbReference>
<evidence type="ECO:0008006" key="2">
    <source>
        <dbReference type="Google" id="ProtNLM"/>
    </source>
</evidence>
<gene>
    <name evidence="1" type="ORF">METZ01_LOCUS307110</name>
</gene>
<proteinExistence type="predicted"/>
<dbReference type="Gene3D" id="2.60.120.620">
    <property type="entry name" value="q2cbj1_9rhob like domain"/>
    <property type="match status" value="1"/>
</dbReference>
<sequence length="207" mass="23225">MYPIDQYSSNGFASPIRVVTGSRSAELADRVKKLRKTDPNLAERALGTNCHLLFPWLHELTHMTEILDEVEKVIGPDILLWSTSFFIKDPGSKSYVSWHQDSTYWGLKPLEIVTAWLAFTPSKTSNGCMQVIPGSHLRGQSAHKDTFADDNLLSRGQEIEVDISDEKVVDLALEPGEMSLHHVRIFHGSNSNDSNTARIGFAMRYIP</sequence>
<dbReference type="SUPFAM" id="SSF51197">
    <property type="entry name" value="Clavaminate synthase-like"/>
    <property type="match status" value="1"/>
</dbReference>
<dbReference type="EMBL" id="UINC01096948">
    <property type="protein sequence ID" value="SVC54256.1"/>
    <property type="molecule type" value="Genomic_DNA"/>
</dbReference>
<feature type="non-terminal residue" evidence="1">
    <location>
        <position position="207"/>
    </location>
</feature>
<dbReference type="GO" id="GO:0016491">
    <property type="term" value="F:oxidoreductase activity"/>
    <property type="evidence" value="ECO:0007669"/>
    <property type="project" value="UniProtKB-ARBA"/>
</dbReference>
<reference evidence="1" key="1">
    <citation type="submission" date="2018-05" db="EMBL/GenBank/DDBJ databases">
        <authorList>
            <person name="Lanie J.A."/>
            <person name="Ng W.-L."/>
            <person name="Kazmierczak K.M."/>
            <person name="Andrzejewski T.M."/>
            <person name="Davidsen T.M."/>
            <person name="Wayne K.J."/>
            <person name="Tettelin H."/>
            <person name="Glass J.I."/>
            <person name="Rusch D."/>
            <person name="Podicherti R."/>
            <person name="Tsui H.-C.T."/>
            <person name="Winkler M.E."/>
        </authorList>
    </citation>
    <scope>NUCLEOTIDE SEQUENCE</scope>
</reference>
<dbReference type="PANTHER" id="PTHR20883:SF48">
    <property type="entry name" value="ECTOINE DIOXYGENASE"/>
    <property type="match status" value="1"/>
</dbReference>
<name>A0A382MZR7_9ZZZZ</name>
<dbReference type="GO" id="GO:0046872">
    <property type="term" value="F:metal ion binding"/>
    <property type="evidence" value="ECO:0007669"/>
    <property type="project" value="UniProtKB-ARBA"/>
</dbReference>
<dbReference type="InterPro" id="IPR008775">
    <property type="entry name" value="Phytyl_CoA_dOase-like"/>
</dbReference>
<protein>
    <recommendedName>
        <fullName evidence="2">Fe2OG dioxygenase domain-containing protein</fullName>
    </recommendedName>
</protein>